<dbReference type="EMBL" id="JAULSU010000003">
    <property type="protein sequence ID" value="KAK0623554.1"/>
    <property type="molecule type" value="Genomic_DNA"/>
</dbReference>
<dbReference type="PANTHER" id="PTHR39401:SF1">
    <property type="entry name" value="SNOAL-LIKE DOMAIN-CONTAINING PROTEIN"/>
    <property type="match status" value="1"/>
</dbReference>
<gene>
    <name evidence="1" type="ORF">B0T14DRAFT_564897</name>
</gene>
<dbReference type="Gene3D" id="3.10.450.50">
    <property type="match status" value="1"/>
</dbReference>
<protein>
    <recommendedName>
        <fullName evidence="3">SnoaL-like domain-containing protein</fullName>
    </recommendedName>
</protein>
<proteinExistence type="predicted"/>
<accession>A0AA40C3L1</accession>
<dbReference type="PANTHER" id="PTHR39401">
    <property type="entry name" value="SNOAL-LIKE DOMAIN-CONTAINING PROTEIN"/>
    <property type="match status" value="1"/>
</dbReference>
<name>A0AA40C3L1_9PEZI</name>
<comment type="caution">
    <text evidence="1">The sequence shown here is derived from an EMBL/GenBank/DDBJ whole genome shotgun (WGS) entry which is preliminary data.</text>
</comment>
<dbReference type="InterPro" id="IPR032710">
    <property type="entry name" value="NTF2-like_dom_sf"/>
</dbReference>
<evidence type="ECO:0008006" key="3">
    <source>
        <dbReference type="Google" id="ProtNLM"/>
    </source>
</evidence>
<dbReference type="AlphaFoldDB" id="A0AA40C3L1"/>
<organism evidence="1 2">
    <name type="scientific">Immersiella caudata</name>
    <dbReference type="NCBI Taxonomy" id="314043"/>
    <lineage>
        <taxon>Eukaryota</taxon>
        <taxon>Fungi</taxon>
        <taxon>Dikarya</taxon>
        <taxon>Ascomycota</taxon>
        <taxon>Pezizomycotina</taxon>
        <taxon>Sordariomycetes</taxon>
        <taxon>Sordariomycetidae</taxon>
        <taxon>Sordariales</taxon>
        <taxon>Lasiosphaeriaceae</taxon>
        <taxon>Immersiella</taxon>
    </lineage>
</organism>
<reference evidence="1" key="1">
    <citation type="submission" date="2023-06" db="EMBL/GenBank/DDBJ databases">
        <title>Genome-scale phylogeny and comparative genomics of the fungal order Sordariales.</title>
        <authorList>
            <consortium name="Lawrence Berkeley National Laboratory"/>
            <person name="Hensen N."/>
            <person name="Bonometti L."/>
            <person name="Westerberg I."/>
            <person name="Brannstrom I.O."/>
            <person name="Guillou S."/>
            <person name="Cros-Aarteil S."/>
            <person name="Calhoun S."/>
            <person name="Haridas S."/>
            <person name="Kuo A."/>
            <person name="Mondo S."/>
            <person name="Pangilinan J."/>
            <person name="Riley R."/>
            <person name="Labutti K."/>
            <person name="Andreopoulos B."/>
            <person name="Lipzen A."/>
            <person name="Chen C."/>
            <person name="Yanf M."/>
            <person name="Daum C."/>
            <person name="Ng V."/>
            <person name="Clum A."/>
            <person name="Steindorff A."/>
            <person name="Ohm R."/>
            <person name="Martin F."/>
            <person name="Silar P."/>
            <person name="Natvig D."/>
            <person name="Lalanne C."/>
            <person name="Gautier V."/>
            <person name="Ament-Velasquez S.L."/>
            <person name="Kruys A."/>
            <person name="Hutchinson M.I."/>
            <person name="Powell A.J."/>
            <person name="Barry K."/>
            <person name="Miller A.N."/>
            <person name="Grigoriev I.V."/>
            <person name="Debuchy R."/>
            <person name="Gladieux P."/>
            <person name="Thoren M.H."/>
            <person name="Johannesson H."/>
        </authorList>
    </citation>
    <scope>NUCLEOTIDE SEQUENCE</scope>
    <source>
        <strain evidence="1">CBS 606.72</strain>
    </source>
</reference>
<dbReference type="Proteomes" id="UP001175000">
    <property type="component" value="Unassembled WGS sequence"/>
</dbReference>
<sequence>MSNYEAIYPSHTSTDSTVREFITDFFKISDAPDLTDEWVGFFRNDATLVMGNNSSKGRAEIRKLRLGMWESVIGRRHTLGRVFVVPGGFEGVEGVVEYMMEGRVDYQPRDGAAPYSVDFAGHARLQRDGPAASWGFAYYRVYLQR</sequence>
<dbReference type="SUPFAM" id="SSF54427">
    <property type="entry name" value="NTF2-like"/>
    <property type="match status" value="1"/>
</dbReference>
<evidence type="ECO:0000313" key="2">
    <source>
        <dbReference type="Proteomes" id="UP001175000"/>
    </source>
</evidence>
<evidence type="ECO:0000313" key="1">
    <source>
        <dbReference type="EMBL" id="KAK0623554.1"/>
    </source>
</evidence>
<keyword evidence="2" id="KW-1185">Reference proteome</keyword>